<organism evidence="2 3">
    <name type="scientific">Meloidogyne incognita</name>
    <name type="common">Southern root-knot nematode worm</name>
    <name type="synonym">Oxyuris incognita</name>
    <dbReference type="NCBI Taxonomy" id="6306"/>
    <lineage>
        <taxon>Eukaryota</taxon>
        <taxon>Metazoa</taxon>
        <taxon>Ecdysozoa</taxon>
        <taxon>Nematoda</taxon>
        <taxon>Chromadorea</taxon>
        <taxon>Rhabditida</taxon>
        <taxon>Tylenchina</taxon>
        <taxon>Tylenchomorpha</taxon>
        <taxon>Tylenchoidea</taxon>
        <taxon>Meloidogynidae</taxon>
        <taxon>Meloidogyninae</taxon>
        <taxon>Meloidogyne</taxon>
        <taxon>Meloidogyne incognita group</taxon>
    </lineage>
</organism>
<proteinExistence type="predicted"/>
<feature type="transmembrane region" description="Helical" evidence="1">
    <location>
        <begin position="67"/>
        <end position="86"/>
    </location>
</feature>
<dbReference type="Proteomes" id="UP000887563">
    <property type="component" value="Unplaced"/>
</dbReference>
<protein>
    <submittedName>
        <fullName evidence="3">Uncharacterized protein</fullName>
    </submittedName>
</protein>
<keyword evidence="2" id="KW-1185">Reference proteome</keyword>
<feature type="transmembrane region" description="Helical" evidence="1">
    <location>
        <begin position="7"/>
        <end position="26"/>
    </location>
</feature>
<evidence type="ECO:0000313" key="2">
    <source>
        <dbReference type="Proteomes" id="UP000887563"/>
    </source>
</evidence>
<name>A0A914L6R2_MELIC</name>
<accession>A0A914L6R2</accession>
<keyword evidence="1" id="KW-0472">Membrane</keyword>
<evidence type="ECO:0000313" key="3">
    <source>
        <dbReference type="WBParaSite" id="Minc3s00308g09867"/>
    </source>
</evidence>
<sequence length="172" mass="19618">MAGLDRLFSFPLPIFRLLLPILLSVLPHFPSPMAAAELTPIACGPDCPLLFLLSYSSQNPQAFLYSYFTRILFTIANSFPSVFTLIKEDSAALCPFLIYIALSTHFHFNIFFQIFILLINPLLKLLGAMRTKLLKDGSLTRLLFYNYLKSSPYRISQVPVFHIFITHNTSFF</sequence>
<dbReference type="WBParaSite" id="Minc3s00308g09867">
    <property type="protein sequence ID" value="Minc3s00308g09867"/>
    <property type="gene ID" value="Minc3s00308g09867"/>
</dbReference>
<reference evidence="3" key="1">
    <citation type="submission" date="2022-11" db="UniProtKB">
        <authorList>
            <consortium name="WormBaseParasite"/>
        </authorList>
    </citation>
    <scope>IDENTIFICATION</scope>
</reference>
<evidence type="ECO:0000256" key="1">
    <source>
        <dbReference type="SAM" id="Phobius"/>
    </source>
</evidence>
<dbReference type="AlphaFoldDB" id="A0A914L6R2"/>
<keyword evidence="1" id="KW-0812">Transmembrane</keyword>
<keyword evidence="1" id="KW-1133">Transmembrane helix</keyword>
<feature type="transmembrane region" description="Helical" evidence="1">
    <location>
        <begin position="98"/>
        <end position="123"/>
    </location>
</feature>